<reference evidence="2" key="1">
    <citation type="submission" date="2020-05" db="EMBL/GenBank/DDBJ databases">
        <title>WGS assembly of Corymbia citriodora subspecies variegata.</title>
        <authorList>
            <person name="Barry K."/>
            <person name="Hundley H."/>
            <person name="Shu S."/>
            <person name="Jenkins J."/>
            <person name="Grimwood J."/>
            <person name="Baten A."/>
        </authorList>
    </citation>
    <scope>NUCLEOTIDE SEQUENCE</scope>
    <source>
        <strain evidence="2">CV2-018</strain>
    </source>
</reference>
<dbReference type="InterPro" id="IPR046848">
    <property type="entry name" value="E_motif"/>
</dbReference>
<dbReference type="PANTHER" id="PTHR47926:SF465">
    <property type="entry name" value="PENTATRICOPEPTIDE REPEAT (PPR-LIKE) SUPERFAMILY PROTEIN"/>
    <property type="match status" value="1"/>
</dbReference>
<dbReference type="InterPro" id="IPR002885">
    <property type="entry name" value="PPR_rpt"/>
</dbReference>
<dbReference type="OrthoDB" id="185373at2759"/>
<gene>
    <name evidence="2" type="ORF">BT93_L3606</name>
</gene>
<dbReference type="GO" id="GO:0009451">
    <property type="term" value="P:RNA modification"/>
    <property type="evidence" value="ECO:0007669"/>
    <property type="project" value="InterPro"/>
</dbReference>
<protein>
    <recommendedName>
        <fullName evidence="4">Pentatricopeptide repeat-containing protein</fullName>
    </recommendedName>
</protein>
<dbReference type="Proteomes" id="UP000806378">
    <property type="component" value="Unassembled WGS sequence"/>
</dbReference>
<name>A0A8T0CJB9_CORYI</name>
<dbReference type="AlphaFoldDB" id="A0A8T0CJB9"/>
<comment type="caution">
    <text evidence="2">The sequence shown here is derived from an EMBL/GenBank/DDBJ whole genome shotgun (WGS) entry which is preliminary data.</text>
</comment>
<dbReference type="PANTHER" id="PTHR47926">
    <property type="entry name" value="PENTATRICOPEPTIDE REPEAT-CONTAINING PROTEIN"/>
    <property type="match status" value="1"/>
</dbReference>
<feature type="repeat" description="PPR" evidence="1">
    <location>
        <begin position="55"/>
        <end position="89"/>
    </location>
</feature>
<proteinExistence type="predicted"/>
<sequence length="138" mass="15319">MLGRGGYLAEARELTKETQGTTAMWDALLGACSAHVDVEIGTYSGEGLKMMDPQNEMSYVILSNLYCANGKWKEAETVRQAMNSQGVRKTPGCSWIEVRNMVTAFIAGNNSHPLMEDLCQMLRFLDFETKSSRILVSD</sequence>
<organism evidence="2 3">
    <name type="scientific">Corymbia citriodora subsp. variegata</name>
    <dbReference type="NCBI Taxonomy" id="360336"/>
    <lineage>
        <taxon>Eukaryota</taxon>
        <taxon>Viridiplantae</taxon>
        <taxon>Streptophyta</taxon>
        <taxon>Embryophyta</taxon>
        <taxon>Tracheophyta</taxon>
        <taxon>Spermatophyta</taxon>
        <taxon>Magnoliopsida</taxon>
        <taxon>eudicotyledons</taxon>
        <taxon>Gunneridae</taxon>
        <taxon>Pentapetalae</taxon>
        <taxon>rosids</taxon>
        <taxon>malvids</taxon>
        <taxon>Myrtales</taxon>
        <taxon>Myrtaceae</taxon>
        <taxon>Myrtoideae</taxon>
        <taxon>Eucalypteae</taxon>
        <taxon>Corymbia</taxon>
    </lineage>
</organism>
<dbReference type="EMBL" id="MU091605">
    <property type="protein sequence ID" value="KAF7846902.1"/>
    <property type="molecule type" value="Genomic_DNA"/>
</dbReference>
<dbReference type="GO" id="GO:0003723">
    <property type="term" value="F:RNA binding"/>
    <property type="evidence" value="ECO:0007669"/>
    <property type="project" value="InterPro"/>
</dbReference>
<evidence type="ECO:0000256" key="1">
    <source>
        <dbReference type="PROSITE-ProRule" id="PRU00708"/>
    </source>
</evidence>
<evidence type="ECO:0000313" key="2">
    <source>
        <dbReference type="EMBL" id="KAF7846902.1"/>
    </source>
</evidence>
<dbReference type="InterPro" id="IPR046960">
    <property type="entry name" value="PPR_At4g14850-like_plant"/>
</dbReference>
<keyword evidence="3" id="KW-1185">Reference proteome</keyword>
<dbReference type="PROSITE" id="PS51375">
    <property type="entry name" value="PPR"/>
    <property type="match status" value="1"/>
</dbReference>
<evidence type="ECO:0008006" key="4">
    <source>
        <dbReference type="Google" id="ProtNLM"/>
    </source>
</evidence>
<dbReference type="Gramene" id="rna-gnl|WGS:JABURB|Cocit.L3606.1">
    <property type="protein sequence ID" value="cds-KAF7846902.1"/>
    <property type="gene ID" value="gene-BT93_L3606"/>
</dbReference>
<accession>A0A8T0CJB9</accession>
<dbReference type="Pfam" id="PF20431">
    <property type="entry name" value="E_motif"/>
    <property type="match status" value="1"/>
</dbReference>
<evidence type="ECO:0000313" key="3">
    <source>
        <dbReference type="Proteomes" id="UP000806378"/>
    </source>
</evidence>